<feature type="repeat" description="ANK" evidence="4">
    <location>
        <begin position="545"/>
        <end position="577"/>
    </location>
</feature>
<feature type="repeat" description="ANK" evidence="4">
    <location>
        <begin position="646"/>
        <end position="678"/>
    </location>
</feature>
<dbReference type="PROSITE" id="PS50297">
    <property type="entry name" value="ANK_REP_REGION"/>
    <property type="match status" value="5"/>
</dbReference>
<accession>K3WVX2</accession>
<reference evidence="8" key="3">
    <citation type="submission" date="2015-02" db="UniProtKB">
        <authorList>
            <consortium name="EnsemblProtists"/>
        </authorList>
    </citation>
    <scope>IDENTIFICATION</scope>
    <source>
        <strain evidence="8">DAOM BR144</strain>
    </source>
</reference>
<evidence type="ECO:0000256" key="6">
    <source>
        <dbReference type="SAM" id="Phobius"/>
    </source>
</evidence>
<dbReference type="InterPro" id="IPR051573">
    <property type="entry name" value="Ankyrin-SOCS_box_domain"/>
</dbReference>
<keyword evidence="6" id="KW-0812">Transmembrane</keyword>
<sequence length="1068" mass="119605">MTRASPQDARYEVMNATPPPLTRDDRLSGCDVHVALPATALAACNDSISRRSSFAVATLTPRSQLKAFILQPRQKRHQGEPRPLPARCLDKTHASNSYFANRLYVAMCCVALLDLGGVLLFWSLFITDINVSIELQDAACPSRDPMICVICRSNIMSAALIFHLLPFVVLIGLPGTRIRTCAPFKYQEQRQGESKRGKLEYRAHVVFPVLRHRELRRLHHHHPRGILWRPQSMAFFGMIIELTYFARFREHVKMQLGAFKEQEQTGKVRSHFSLQRLWSSERSRIINDVRKQLYDETALGNVQAIENVIKYAKIRLGDDFADDIYPNQSINCGFFCRSVKHPLHLAAQHGNIHAMDLLIRSGFRVNTYDNLPRARFTTGDLFWYFAQYVVSKPATVLDKSTSIFRTTLVTPLHCAVKTRQINAVRWLLDRGADPNAKAKSSYRGERVPPLFVADSSEIVMMLLEAGANHLEIPDPGRTNTLTVLQLAYLRGNIPVAREIEKWGGDVALTPLHEVAGANDVTAMRKLLRKGADPNCLGEHGYCGLYRRTPLHWAAINGAVDTVDVLLEACADPNFQDSQGRSPLHWAARLNRVDVVKMLLEKGADPHLRDDADMTPLLCAATAKTASESLFDCLVQYGANINEHLPNGDTGLHLAMKDELQSTALALLAAGGDIMRTNHDDYRPVDCTTSTTLQFEIKRAAGNRDVMISYTHSHSEFALKLRESLEQANITTWLDLMDPSGIGGGSVWREEIARGIKNAAMVVCILTEDYTRSEWCLKELAYAKETGTPIMAISTEHVAVTEDLQVYLYTRQMVPFEPAITSVSNSDPRNITYTYIEDQYASQFRLLLDGVRDEIEKQRKQNVAKRGQRRRGPLGRTQLSMAYNVTSVEWDLASLGGNFVFISHGEKHPSFAQRVCDRLTENGIDCVLDGAQSYDNMADRIYAAKEAIAKCSTFVVVISSKTVSSETLKDQLAFAEDKGRPILPIMLNDMEIGLDKRYTLSRGELFHFTPELGFNASFTNLLVSVQQHVTVANNGRTSFAFRYSDQPLPKTSSSFSLSIDPEHSILGTA</sequence>
<dbReference type="InterPro" id="IPR035897">
    <property type="entry name" value="Toll_tir_struct_dom_sf"/>
</dbReference>
<dbReference type="InterPro" id="IPR002110">
    <property type="entry name" value="Ankyrin_rpt"/>
</dbReference>
<keyword evidence="2" id="KW-0677">Repeat</keyword>
<evidence type="ECO:0000256" key="5">
    <source>
        <dbReference type="SAM" id="MobiDB-lite"/>
    </source>
</evidence>
<dbReference type="PANTHER" id="PTHR24136">
    <property type="entry name" value="SOWAH (DROSOPHILA) HOMOLOG"/>
    <property type="match status" value="1"/>
</dbReference>
<feature type="repeat" description="ANK" evidence="4">
    <location>
        <begin position="506"/>
        <end position="538"/>
    </location>
</feature>
<dbReference type="InterPro" id="IPR000157">
    <property type="entry name" value="TIR_dom"/>
</dbReference>
<evidence type="ECO:0000256" key="3">
    <source>
        <dbReference type="ARBA" id="ARBA00023043"/>
    </source>
</evidence>
<dbReference type="InterPro" id="IPR036770">
    <property type="entry name" value="Ankyrin_rpt-contain_sf"/>
</dbReference>
<keyword evidence="3 4" id="KW-0040">ANK repeat</keyword>
<dbReference type="InParanoid" id="K3WVX2"/>
<comment type="similarity">
    <text evidence="1">Belongs to the ankyrin SOCS box (ASB) family.</text>
</comment>
<feature type="region of interest" description="Disordered" evidence="5">
    <location>
        <begin position="1"/>
        <end position="22"/>
    </location>
</feature>
<dbReference type="PROSITE" id="PS50104">
    <property type="entry name" value="TIR"/>
    <property type="match status" value="1"/>
</dbReference>
<feature type="repeat" description="ANK" evidence="4">
    <location>
        <begin position="407"/>
        <end position="439"/>
    </location>
</feature>
<dbReference type="EnsemblProtists" id="PYU1_T009120">
    <property type="protein sequence ID" value="PYU1_T009120"/>
    <property type="gene ID" value="PYU1_G009102"/>
</dbReference>
<dbReference type="EMBL" id="GL376599">
    <property type="status" value="NOT_ANNOTATED_CDS"/>
    <property type="molecule type" value="Genomic_DNA"/>
</dbReference>
<feature type="transmembrane region" description="Helical" evidence="6">
    <location>
        <begin position="226"/>
        <end position="246"/>
    </location>
</feature>
<feature type="repeat" description="ANK" evidence="4">
    <location>
        <begin position="338"/>
        <end position="370"/>
    </location>
</feature>
<dbReference type="PRINTS" id="PR01415">
    <property type="entry name" value="ANKYRIN"/>
</dbReference>
<dbReference type="Pfam" id="PF12796">
    <property type="entry name" value="Ank_2"/>
    <property type="match status" value="1"/>
</dbReference>
<dbReference type="STRING" id="431595.K3WVX2"/>
<proteinExistence type="inferred from homology"/>
<dbReference type="SMART" id="SM00255">
    <property type="entry name" value="TIR"/>
    <property type="match status" value="1"/>
</dbReference>
<evidence type="ECO:0000259" key="7">
    <source>
        <dbReference type="PROSITE" id="PS50104"/>
    </source>
</evidence>
<keyword evidence="6" id="KW-1133">Transmembrane helix</keyword>
<evidence type="ECO:0000313" key="9">
    <source>
        <dbReference type="Proteomes" id="UP000019132"/>
    </source>
</evidence>
<dbReference type="Pfam" id="PF00023">
    <property type="entry name" value="Ank"/>
    <property type="match status" value="2"/>
</dbReference>
<dbReference type="Pfam" id="PF13676">
    <property type="entry name" value="TIR_2"/>
    <property type="match status" value="2"/>
</dbReference>
<name>K3WVX2_GLOUD</name>
<dbReference type="AlphaFoldDB" id="K3WVX2"/>
<reference evidence="9" key="1">
    <citation type="journal article" date="2010" name="Genome Biol.">
        <title>Genome sequence of the necrotrophic plant pathogen Pythium ultimum reveals original pathogenicity mechanisms and effector repertoire.</title>
        <authorList>
            <person name="Levesque C.A."/>
            <person name="Brouwer H."/>
            <person name="Cano L."/>
            <person name="Hamilton J.P."/>
            <person name="Holt C."/>
            <person name="Huitema E."/>
            <person name="Raffaele S."/>
            <person name="Robideau G.P."/>
            <person name="Thines M."/>
            <person name="Win J."/>
            <person name="Zerillo M.M."/>
            <person name="Beakes G.W."/>
            <person name="Boore J.L."/>
            <person name="Busam D."/>
            <person name="Dumas B."/>
            <person name="Ferriera S."/>
            <person name="Fuerstenberg S.I."/>
            <person name="Gachon C.M."/>
            <person name="Gaulin E."/>
            <person name="Govers F."/>
            <person name="Grenville-Briggs L."/>
            <person name="Horner N."/>
            <person name="Hostetler J."/>
            <person name="Jiang R.H."/>
            <person name="Johnson J."/>
            <person name="Krajaejun T."/>
            <person name="Lin H."/>
            <person name="Meijer H.J."/>
            <person name="Moore B."/>
            <person name="Morris P."/>
            <person name="Phuntmart V."/>
            <person name="Puiu D."/>
            <person name="Shetty J."/>
            <person name="Stajich J.E."/>
            <person name="Tripathy S."/>
            <person name="Wawra S."/>
            <person name="van West P."/>
            <person name="Whitty B.R."/>
            <person name="Coutinho P.M."/>
            <person name="Henrissat B."/>
            <person name="Martin F."/>
            <person name="Thomas P.D."/>
            <person name="Tyler B.M."/>
            <person name="De Vries R.P."/>
            <person name="Kamoun S."/>
            <person name="Yandell M."/>
            <person name="Tisserat N."/>
            <person name="Buell C.R."/>
        </authorList>
    </citation>
    <scope>NUCLEOTIDE SEQUENCE</scope>
    <source>
        <strain evidence="9">DAOM:BR144</strain>
    </source>
</reference>
<dbReference type="HOGENOM" id="CLU_003933_0_0_1"/>
<reference evidence="9" key="2">
    <citation type="submission" date="2010-04" db="EMBL/GenBank/DDBJ databases">
        <authorList>
            <person name="Buell R."/>
            <person name="Hamilton J."/>
            <person name="Hostetler J."/>
        </authorList>
    </citation>
    <scope>NUCLEOTIDE SEQUENCE [LARGE SCALE GENOMIC DNA]</scope>
    <source>
        <strain evidence="9">DAOM:BR144</strain>
    </source>
</reference>
<protein>
    <recommendedName>
        <fullName evidence="7">TIR domain-containing protein</fullName>
    </recommendedName>
</protein>
<dbReference type="GO" id="GO:0016567">
    <property type="term" value="P:protein ubiquitination"/>
    <property type="evidence" value="ECO:0007669"/>
    <property type="project" value="TreeGrafter"/>
</dbReference>
<dbReference type="SMART" id="SM00248">
    <property type="entry name" value="ANK"/>
    <property type="match status" value="7"/>
</dbReference>
<dbReference type="GO" id="GO:0007165">
    <property type="term" value="P:signal transduction"/>
    <property type="evidence" value="ECO:0007669"/>
    <property type="project" value="InterPro"/>
</dbReference>
<dbReference type="GO" id="GO:0045732">
    <property type="term" value="P:positive regulation of protein catabolic process"/>
    <property type="evidence" value="ECO:0007669"/>
    <property type="project" value="TreeGrafter"/>
</dbReference>
<dbReference type="eggNOG" id="KOG4177">
    <property type="taxonomic scope" value="Eukaryota"/>
</dbReference>
<dbReference type="Gene3D" id="1.25.40.20">
    <property type="entry name" value="Ankyrin repeat-containing domain"/>
    <property type="match status" value="3"/>
</dbReference>
<feature type="transmembrane region" description="Helical" evidence="6">
    <location>
        <begin position="103"/>
        <end position="125"/>
    </location>
</feature>
<dbReference type="Proteomes" id="UP000019132">
    <property type="component" value="Unassembled WGS sequence"/>
</dbReference>
<organism evidence="8 9">
    <name type="scientific">Globisporangium ultimum (strain ATCC 200006 / CBS 805.95 / DAOM BR144)</name>
    <name type="common">Pythium ultimum</name>
    <dbReference type="NCBI Taxonomy" id="431595"/>
    <lineage>
        <taxon>Eukaryota</taxon>
        <taxon>Sar</taxon>
        <taxon>Stramenopiles</taxon>
        <taxon>Oomycota</taxon>
        <taxon>Peronosporomycetes</taxon>
        <taxon>Pythiales</taxon>
        <taxon>Pythiaceae</taxon>
        <taxon>Globisporangium</taxon>
    </lineage>
</organism>
<dbReference type="SUPFAM" id="SSF48403">
    <property type="entry name" value="Ankyrin repeat"/>
    <property type="match status" value="1"/>
</dbReference>
<feature type="domain" description="TIR" evidence="7">
    <location>
        <begin position="701"/>
        <end position="834"/>
    </location>
</feature>
<evidence type="ECO:0000313" key="8">
    <source>
        <dbReference type="EnsemblProtists" id="PYU1_T009120"/>
    </source>
</evidence>
<evidence type="ECO:0000256" key="1">
    <source>
        <dbReference type="ARBA" id="ARBA00005949"/>
    </source>
</evidence>
<dbReference type="PANTHER" id="PTHR24136:SF15">
    <property type="entry name" value="ANK_REP_REGION DOMAIN-CONTAINING PROTEIN"/>
    <property type="match status" value="1"/>
</dbReference>
<dbReference type="VEuPathDB" id="FungiDB:PYU1_G009102"/>
<dbReference type="PROSITE" id="PS50088">
    <property type="entry name" value="ANK_REPEAT"/>
    <property type="match status" value="6"/>
</dbReference>
<keyword evidence="9" id="KW-1185">Reference proteome</keyword>
<dbReference type="Gene3D" id="3.40.50.10140">
    <property type="entry name" value="Toll/interleukin-1 receptor homology (TIR) domain"/>
    <property type="match status" value="2"/>
</dbReference>
<feature type="repeat" description="ANK" evidence="4">
    <location>
        <begin position="578"/>
        <end position="610"/>
    </location>
</feature>
<feature type="transmembrane region" description="Helical" evidence="6">
    <location>
        <begin position="155"/>
        <end position="175"/>
    </location>
</feature>
<keyword evidence="6" id="KW-0472">Membrane</keyword>
<evidence type="ECO:0000256" key="4">
    <source>
        <dbReference type="PROSITE-ProRule" id="PRU00023"/>
    </source>
</evidence>
<dbReference type="OMA" id="YRPVDCT"/>
<dbReference type="SUPFAM" id="SSF52200">
    <property type="entry name" value="Toll/Interleukin receptor TIR domain"/>
    <property type="match status" value="2"/>
</dbReference>
<evidence type="ECO:0000256" key="2">
    <source>
        <dbReference type="ARBA" id="ARBA00022737"/>
    </source>
</evidence>